<dbReference type="Proteomes" id="UP001157502">
    <property type="component" value="Chromosome 8"/>
</dbReference>
<sequence>MTSCFLAAVCVLLGLVKNSLGAEQRIISPDNLLVLTAATEETDGFYRFIRTIKEFNYTVKVLGLGEEWKGGDVAHTVGGGQKVRWLKKELNKYSDNQDMVILFVDSYDVIMASGPEELLSKFSRLGHRVVFSAEGFCWPDQKLAPKYPPVHTGKRYLNSGGFIGFAPELSAIVQQWKQKDNDDDQLFYTKIYLDKAQRTKYNMTLDHRSRIFQNLNGAIEEVVLKFENARVRARNVAYDTLPVVIHGNGPTKLQLNYLGNYVPTAWTHETGCGICDDDLLYLDNTSDEDMPLVYVAVFVVQPTPFLQDFLERLTTFNYPTSRIHLFIHNNVVYHEQHIQRFWEKHRTLFPDARLIGPEENLRQDQARTMAVEACKQDRDCDYYFSIDSDVAIVNPDVLRILVEENKSVIAPMLSRHGKLWSNFWGALSPEGFYSRSEDYIDIVQGKRVGLWNVPYITQVYMVKGSVLRGRLSQVSLFSQDGMDPDMVFCRAVRDQGVFMFLSNRDEFGRLVSSTNYNTSRLHPDMWQIFDNPLDWKEKYIHENYTKIFEDNQTLVEQPCPDVYWFPSFSDKMCDDLVETMEDFGQWSGGRHTDERLAGGYENVPTVDIHMNQIGFEKEWLKFLKEYIVPVTEKLYPGYYPKAQAVMNFVVRYRPDEQPSLQPHHDSSTFTINIALNSKGNDYQGGGCRFLRYDCKVESPRKGWSFMHPGRLTHYHEGLPTTSGTRYIMVSFVDP</sequence>
<keyword evidence="2" id="KW-1185">Reference proteome</keyword>
<comment type="caution">
    <text evidence="1">The sequence shown here is derived from an EMBL/GenBank/DDBJ whole genome shotgun (WGS) entry which is preliminary data.</text>
</comment>
<dbReference type="EMBL" id="CM055735">
    <property type="protein sequence ID" value="KAJ8008650.1"/>
    <property type="molecule type" value="Genomic_DNA"/>
</dbReference>
<protein>
    <submittedName>
        <fullName evidence="1">Uncharacterized protein</fullName>
    </submittedName>
</protein>
<organism evidence="1 2">
    <name type="scientific">Dallia pectoralis</name>
    <name type="common">Alaska blackfish</name>
    <dbReference type="NCBI Taxonomy" id="75939"/>
    <lineage>
        <taxon>Eukaryota</taxon>
        <taxon>Metazoa</taxon>
        <taxon>Chordata</taxon>
        <taxon>Craniata</taxon>
        <taxon>Vertebrata</taxon>
        <taxon>Euteleostomi</taxon>
        <taxon>Actinopterygii</taxon>
        <taxon>Neopterygii</taxon>
        <taxon>Teleostei</taxon>
        <taxon>Protacanthopterygii</taxon>
        <taxon>Esociformes</taxon>
        <taxon>Umbridae</taxon>
        <taxon>Dallia</taxon>
    </lineage>
</organism>
<gene>
    <name evidence="1" type="ORF">DPEC_G00107070</name>
</gene>
<reference evidence="1" key="1">
    <citation type="submission" date="2021-05" db="EMBL/GenBank/DDBJ databases">
        <authorList>
            <person name="Pan Q."/>
            <person name="Jouanno E."/>
            <person name="Zahm M."/>
            <person name="Klopp C."/>
            <person name="Cabau C."/>
            <person name="Louis A."/>
            <person name="Berthelot C."/>
            <person name="Parey E."/>
            <person name="Roest Crollius H."/>
            <person name="Montfort J."/>
            <person name="Robinson-Rechavi M."/>
            <person name="Bouchez O."/>
            <person name="Lampietro C."/>
            <person name="Lopez Roques C."/>
            <person name="Donnadieu C."/>
            <person name="Postlethwait J."/>
            <person name="Bobe J."/>
            <person name="Dillon D."/>
            <person name="Chandos A."/>
            <person name="von Hippel F."/>
            <person name="Guiguen Y."/>
        </authorList>
    </citation>
    <scope>NUCLEOTIDE SEQUENCE</scope>
    <source>
        <strain evidence="1">YG-Jan2019</strain>
    </source>
</reference>
<evidence type="ECO:0000313" key="2">
    <source>
        <dbReference type="Proteomes" id="UP001157502"/>
    </source>
</evidence>
<accession>A0ACC2GZ12</accession>
<proteinExistence type="predicted"/>
<name>A0ACC2GZ12_DALPE</name>
<evidence type="ECO:0000313" key="1">
    <source>
        <dbReference type="EMBL" id="KAJ8008650.1"/>
    </source>
</evidence>